<evidence type="ECO:0000313" key="3">
    <source>
        <dbReference type="Proteomes" id="UP000765509"/>
    </source>
</evidence>
<proteinExistence type="predicted"/>
<dbReference type="AlphaFoldDB" id="A0A9Q3KL58"/>
<accession>A0A9Q3KL58</accession>
<keyword evidence="3" id="KW-1185">Reference proteome</keyword>
<name>A0A9Q3KL58_9BASI</name>
<protein>
    <submittedName>
        <fullName evidence="2">Uncharacterized protein</fullName>
    </submittedName>
</protein>
<gene>
    <name evidence="2" type="ORF">O181_123455</name>
</gene>
<organism evidence="2 3">
    <name type="scientific">Austropuccinia psidii MF-1</name>
    <dbReference type="NCBI Taxonomy" id="1389203"/>
    <lineage>
        <taxon>Eukaryota</taxon>
        <taxon>Fungi</taxon>
        <taxon>Dikarya</taxon>
        <taxon>Basidiomycota</taxon>
        <taxon>Pucciniomycotina</taxon>
        <taxon>Pucciniomycetes</taxon>
        <taxon>Pucciniales</taxon>
        <taxon>Sphaerophragmiaceae</taxon>
        <taxon>Austropuccinia</taxon>
    </lineage>
</organism>
<dbReference type="EMBL" id="AVOT02115934">
    <property type="protein sequence ID" value="MBW0583740.1"/>
    <property type="molecule type" value="Genomic_DNA"/>
</dbReference>
<dbReference type="Proteomes" id="UP000765509">
    <property type="component" value="Unassembled WGS sequence"/>
</dbReference>
<feature type="region of interest" description="Disordered" evidence="1">
    <location>
        <begin position="1"/>
        <end position="23"/>
    </location>
</feature>
<sequence>MDLIHVQDASMQKAKPDRGKGYTSGSSCITNIVINSKEAKINFDSGEFSTCVGKDYLGMIYTTWQGMLMPIEDIKFRSASQDMHPLGILEAEIYFLTLQEVSN</sequence>
<evidence type="ECO:0000256" key="1">
    <source>
        <dbReference type="SAM" id="MobiDB-lite"/>
    </source>
</evidence>
<evidence type="ECO:0000313" key="2">
    <source>
        <dbReference type="EMBL" id="MBW0583740.1"/>
    </source>
</evidence>
<reference evidence="2" key="1">
    <citation type="submission" date="2021-03" db="EMBL/GenBank/DDBJ databases">
        <title>Draft genome sequence of rust myrtle Austropuccinia psidii MF-1, a brazilian biotype.</title>
        <authorList>
            <person name="Quecine M.C."/>
            <person name="Pachon D.M.R."/>
            <person name="Bonatelli M.L."/>
            <person name="Correr F.H."/>
            <person name="Franceschini L.M."/>
            <person name="Leite T.F."/>
            <person name="Margarido G.R.A."/>
            <person name="Almeida C.A."/>
            <person name="Ferrarezi J.A."/>
            <person name="Labate C.A."/>
        </authorList>
    </citation>
    <scope>NUCLEOTIDE SEQUENCE</scope>
    <source>
        <strain evidence="2">MF-1</strain>
    </source>
</reference>
<comment type="caution">
    <text evidence="2">The sequence shown here is derived from an EMBL/GenBank/DDBJ whole genome shotgun (WGS) entry which is preliminary data.</text>
</comment>